<gene>
    <name evidence="2" type="ORF">SAMN06295960_0951</name>
</gene>
<dbReference type="InterPro" id="IPR010499">
    <property type="entry name" value="AraC_E-bd"/>
</dbReference>
<dbReference type="AlphaFoldDB" id="A0A1X7IY85"/>
<name>A0A1X7IY85_9BACL</name>
<dbReference type="InterPro" id="IPR011256">
    <property type="entry name" value="Reg_factor_effector_dom_sf"/>
</dbReference>
<dbReference type="OrthoDB" id="5337216at2"/>
<evidence type="ECO:0000313" key="3">
    <source>
        <dbReference type="Proteomes" id="UP000193834"/>
    </source>
</evidence>
<reference evidence="2 3" key="1">
    <citation type="submission" date="2017-04" db="EMBL/GenBank/DDBJ databases">
        <authorList>
            <person name="Afonso C.L."/>
            <person name="Miller P.J."/>
            <person name="Scott M.A."/>
            <person name="Spackman E."/>
            <person name="Goraichik I."/>
            <person name="Dimitrov K.M."/>
            <person name="Suarez D.L."/>
            <person name="Swayne D.E."/>
        </authorList>
    </citation>
    <scope>NUCLEOTIDE SEQUENCE [LARGE SCALE GENOMIC DNA]</scope>
    <source>
        <strain evidence="2 3">11</strain>
    </source>
</reference>
<dbReference type="Pfam" id="PF14526">
    <property type="entry name" value="Cass2"/>
    <property type="match status" value="1"/>
</dbReference>
<accession>A0A1X7IY85</accession>
<dbReference type="SUPFAM" id="SSF55136">
    <property type="entry name" value="Probable bacterial effector-binding domain"/>
    <property type="match status" value="1"/>
</dbReference>
<keyword evidence="3" id="KW-1185">Reference proteome</keyword>
<evidence type="ECO:0000259" key="1">
    <source>
        <dbReference type="SMART" id="SM00871"/>
    </source>
</evidence>
<dbReference type="Proteomes" id="UP000193834">
    <property type="component" value="Unassembled WGS sequence"/>
</dbReference>
<protein>
    <submittedName>
        <fullName evidence="2">Integron-associated effector binding protein</fullName>
    </submittedName>
</protein>
<dbReference type="InterPro" id="IPR029441">
    <property type="entry name" value="Cass2"/>
</dbReference>
<dbReference type="SMART" id="SM00871">
    <property type="entry name" value="AraC_E_bind"/>
    <property type="match status" value="1"/>
</dbReference>
<feature type="domain" description="AraC effector-binding" evidence="1">
    <location>
        <begin position="5"/>
        <end position="156"/>
    </location>
</feature>
<sequence>MDYLSEVRIENLNTMTVASASRISTNPEDELIAYMTKWAEESGIKNSRRFGSDFPVTEDEQNRGLRGYEYWVSVDENVLLPNGMTLKKVEGCKYAILRITDPMNDPFERIPMGWKKLADWVNSKGFKTSSDNERHWFEEVLEIDRVVYMDLYFPIE</sequence>
<dbReference type="Gene3D" id="3.20.80.10">
    <property type="entry name" value="Regulatory factor, effector binding domain"/>
    <property type="match status" value="1"/>
</dbReference>
<dbReference type="EMBL" id="FXAZ01000001">
    <property type="protein sequence ID" value="SMG19787.1"/>
    <property type="molecule type" value="Genomic_DNA"/>
</dbReference>
<dbReference type="STRING" id="1852522.SAMN06295960_0951"/>
<proteinExistence type="predicted"/>
<evidence type="ECO:0000313" key="2">
    <source>
        <dbReference type="EMBL" id="SMG19787.1"/>
    </source>
</evidence>
<dbReference type="RefSeq" id="WP_085493153.1">
    <property type="nucleotide sequence ID" value="NZ_FXAZ01000001.1"/>
</dbReference>
<organism evidence="2 3">
    <name type="scientific">Paenibacillus aquistagni</name>
    <dbReference type="NCBI Taxonomy" id="1852522"/>
    <lineage>
        <taxon>Bacteria</taxon>
        <taxon>Bacillati</taxon>
        <taxon>Bacillota</taxon>
        <taxon>Bacilli</taxon>
        <taxon>Bacillales</taxon>
        <taxon>Paenibacillaceae</taxon>
        <taxon>Paenibacillus</taxon>
    </lineage>
</organism>